<feature type="compositionally biased region" description="Basic residues" evidence="1">
    <location>
        <begin position="24"/>
        <end position="39"/>
    </location>
</feature>
<keyword evidence="3" id="KW-1185">Reference proteome</keyword>
<name>A0A8T0TGI2_PANVG</name>
<dbReference type="EMBL" id="CM029044">
    <property type="protein sequence ID" value="KAG2607109.1"/>
    <property type="molecule type" value="Genomic_DNA"/>
</dbReference>
<proteinExistence type="predicted"/>
<dbReference type="Proteomes" id="UP000823388">
    <property type="component" value="Chromosome 4N"/>
</dbReference>
<dbReference type="AlphaFoldDB" id="A0A8T0TGI2"/>
<protein>
    <submittedName>
        <fullName evidence="2">Uncharacterized protein</fullName>
    </submittedName>
</protein>
<organism evidence="2 3">
    <name type="scientific">Panicum virgatum</name>
    <name type="common">Blackwell switchgrass</name>
    <dbReference type="NCBI Taxonomy" id="38727"/>
    <lineage>
        <taxon>Eukaryota</taxon>
        <taxon>Viridiplantae</taxon>
        <taxon>Streptophyta</taxon>
        <taxon>Embryophyta</taxon>
        <taxon>Tracheophyta</taxon>
        <taxon>Spermatophyta</taxon>
        <taxon>Magnoliopsida</taxon>
        <taxon>Liliopsida</taxon>
        <taxon>Poales</taxon>
        <taxon>Poaceae</taxon>
        <taxon>PACMAD clade</taxon>
        <taxon>Panicoideae</taxon>
        <taxon>Panicodae</taxon>
        <taxon>Paniceae</taxon>
        <taxon>Panicinae</taxon>
        <taxon>Panicum</taxon>
        <taxon>Panicum sect. Hiantes</taxon>
    </lineage>
</organism>
<evidence type="ECO:0000313" key="3">
    <source>
        <dbReference type="Proteomes" id="UP000823388"/>
    </source>
</evidence>
<feature type="compositionally biased region" description="Pro residues" evidence="1">
    <location>
        <begin position="40"/>
        <end position="55"/>
    </location>
</feature>
<sequence length="108" mass="11751">MARAPHTTSPPLPPCTQFTEWRPRRSQAKHPSSNRRRTRPPPPPPPPPPRGPTPRRPSRSRQPISSVRARAHRGPLWGFMDPPGQAYQGAQSTAAKVDAVTCAGRAGG</sequence>
<reference evidence="2" key="1">
    <citation type="submission" date="2020-05" db="EMBL/GenBank/DDBJ databases">
        <title>WGS assembly of Panicum virgatum.</title>
        <authorList>
            <person name="Lovell J.T."/>
            <person name="Jenkins J."/>
            <person name="Shu S."/>
            <person name="Juenger T.E."/>
            <person name="Schmutz J."/>
        </authorList>
    </citation>
    <scope>NUCLEOTIDE SEQUENCE</scope>
    <source>
        <strain evidence="2">AP13</strain>
    </source>
</reference>
<comment type="caution">
    <text evidence="2">The sequence shown here is derived from an EMBL/GenBank/DDBJ whole genome shotgun (WGS) entry which is preliminary data.</text>
</comment>
<feature type="region of interest" description="Disordered" evidence="1">
    <location>
        <begin position="1"/>
        <end position="83"/>
    </location>
</feature>
<accession>A0A8T0TGI2</accession>
<evidence type="ECO:0000256" key="1">
    <source>
        <dbReference type="SAM" id="MobiDB-lite"/>
    </source>
</evidence>
<gene>
    <name evidence="2" type="ORF">PVAP13_4NG229711</name>
</gene>
<evidence type="ECO:0000313" key="2">
    <source>
        <dbReference type="EMBL" id="KAG2607109.1"/>
    </source>
</evidence>